<organism evidence="2 3">
    <name type="scientific">Fraxinus pennsylvanica</name>
    <dbReference type="NCBI Taxonomy" id="56036"/>
    <lineage>
        <taxon>Eukaryota</taxon>
        <taxon>Viridiplantae</taxon>
        <taxon>Streptophyta</taxon>
        <taxon>Embryophyta</taxon>
        <taxon>Tracheophyta</taxon>
        <taxon>Spermatophyta</taxon>
        <taxon>Magnoliopsida</taxon>
        <taxon>eudicotyledons</taxon>
        <taxon>Gunneridae</taxon>
        <taxon>Pentapetalae</taxon>
        <taxon>asterids</taxon>
        <taxon>lamiids</taxon>
        <taxon>Lamiales</taxon>
        <taxon>Oleaceae</taxon>
        <taxon>Oleeae</taxon>
        <taxon>Fraxinus</taxon>
    </lineage>
</organism>
<dbReference type="PANTHER" id="PTHR35277:SF10">
    <property type="entry name" value="OS09G0363700 PROTEIN"/>
    <property type="match status" value="1"/>
</dbReference>
<feature type="compositionally biased region" description="Basic and acidic residues" evidence="1">
    <location>
        <begin position="78"/>
        <end position="117"/>
    </location>
</feature>
<evidence type="ECO:0000313" key="2">
    <source>
        <dbReference type="EMBL" id="CAI9754696.1"/>
    </source>
</evidence>
<proteinExistence type="predicted"/>
<dbReference type="Proteomes" id="UP000834106">
    <property type="component" value="Chromosome 1"/>
</dbReference>
<feature type="region of interest" description="Disordered" evidence="1">
    <location>
        <begin position="32"/>
        <end position="56"/>
    </location>
</feature>
<protein>
    <submittedName>
        <fullName evidence="2">Uncharacterized protein</fullName>
    </submittedName>
</protein>
<evidence type="ECO:0000313" key="3">
    <source>
        <dbReference type="Proteomes" id="UP000834106"/>
    </source>
</evidence>
<evidence type="ECO:0000256" key="1">
    <source>
        <dbReference type="SAM" id="MobiDB-lite"/>
    </source>
</evidence>
<feature type="region of interest" description="Disordered" evidence="1">
    <location>
        <begin position="77"/>
        <end position="117"/>
    </location>
</feature>
<keyword evidence="3" id="KW-1185">Reference proteome</keyword>
<name>A0AAD1YNN9_9LAMI</name>
<accession>A0AAD1YNN9</accession>
<sequence>MVESRSGPEKDVKAPNVFDRANEEIMAVFHLEKHPNHHHKETHGLRSDLNEDTSVSDVKAPNAFERAKEEIEAIVETIHPKKESNSYRSSSHGEKRNAGSVDHLESKKPELPSEKDVKGPNLFEWAKEEIESLMHKGESPHHHYKETHGMSDDIDESTPIRLLQMIDFVASIMPLFVFFHGFLELHIMKHRMASTGGDDEGICGSIKLWEDMERVKQNLVSLTVATDFLMDGSGKFSVKIGLDLMDPFSHIFPPSASILAFGYEQ</sequence>
<dbReference type="EMBL" id="OU503036">
    <property type="protein sequence ID" value="CAI9754696.1"/>
    <property type="molecule type" value="Genomic_DNA"/>
</dbReference>
<reference evidence="2" key="1">
    <citation type="submission" date="2023-05" db="EMBL/GenBank/DDBJ databases">
        <authorList>
            <person name="Huff M."/>
        </authorList>
    </citation>
    <scope>NUCLEOTIDE SEQUENCE</scope>
</reference>
<gene>
    <name evidence="2" type="ORF">FPE_LOCUS2127</name>
</gene>
<dbReference type="PANTHER" id="PTHR35277">
    <property type="entry name" value="OS09G0363700 PROTEIN"/>
    <property type="match status" value="1"/>
</dbReference>
<dbReference type="AlphaFoldDB" id="A0AAD1YNN9"/>